<dbReference type="InterPro" id="IPR038232">
    <property type="entry name" value="PknH-like_Extracell_sf"/>
</dbReference>
<evidence type="ECO:0000256" key="1">
    <source>
        <dbReference type="SAM" id="SignalP"/>
    </source>
</evidence>
<feature type="signal peptide" evidence="1">
    <location>
        <begin position="1"/>
        <end position="16"/>
    </location>
</feature>
<protein>
    <submittedName>
        <fullName evidence="3">Sensor domain-containing protein</fullName>
    </submittedName>
</protein>
<evidence type="ECO:0000259" key="2">
    <source>
        <dbReference type="Pfam" id="PF14032"/>
    </source>
</evidence>
<accession>A0A7I7TAD3</accession>
<organism evidence="3 4">
    <name type="scientific">Mycolicibacterium helvum</name>
    <dbReference type="NCBI Taxonomy" id="1534349"/>
    <lineage>
        <taxon>Bacteria</taxon>
        <taxon>Bacillati</taxon>
        <taxon>Actinomycetota</taxon>
        <taxon>Actinomycetes</taxon>
        <taxon>Mycobacteriales</taxon>
        <taxon>Mycobacteriaceae</taxon>
        <taxon>Mycolicibacterium</taxon>
    </lineage>
</organism>
<keyword evidence="1" id="KW-0732">Signal</keyword>
<reference evidence="3 4" key="1">
    <citation type="journal article" date="2019" name="Emerg. Microbes Infect.">
        <title>Comprehensive subspecies identification of 175 nontuberculous mycobacteria species based on 7547 genomic profiles.</title>
        <authorList>
            <person name="Matsumoto Y."/>
            <person name="Kinjo T."/>
            <person name="Motooka D."/>
            <person name="Nabeya D."/>
            <person name="Jung N."/>
            <person name="Uechi K."/>
            <person name="Horii T."/>
            <person name="Iida T."/>
            <person name="Fujita J."/>
            <person name="Nakamura S."/>
        </authorList>
    </citation>
    <scope>NUCLEOTIDE SEQUENCE [LARGE SCALE GENOMIC DNA]</scope>
    <source>
        <strain evidence="3 4">JCM 30396</strain>
    </source>
</reference>
<dbReference type="InterPro" id="IPR026954">
    <property type="entry name" value="PknH-like_Extracell"/>
</dbReference>
<keyword evidence="4" id="KW-1185">Reference proteome</keyword>
<dbReference type="PROSITE" id="PS51257">
    <property type="entry name" value="PROKAR_LIPOPROTEIN"/>
    <property type="match status" value="1"/>
</dbReference>
<dbReference type="EMBL" id="AP022596">
    <property type="protein sequence ID" value="BBY65960.1"/>
    <property type="molecule type" value="Genomic_DNA"/>
</dbReference>
<name>A0A7I7TAD3_9MYCO</name>
<gene>
    <name evidence="3" type="primary">lpqA</name>
    <name evidence="3" type="ORF">MHEL_42030</name>
</gene>
<evidence type="ECO:0000313" key="4">
    <source>
        <dbReference type="Proteomes" id="UP000467148"/>
    </source>
</evidence>
<proteinExistence type="predicted"/>
<dbReference type="AlphaFoldDB" id="A0A7I7TAD3"/>
<dbReference type="Pfam" id="PF14032">
    <property type="entry name" value="PknH_C"/>
    <property type="match status" value="1"/>
</dbReference>
<evidence type="ECO:0000313" key="3">
    <source>
        <dbReference type="EMBL" id="BBY65960.1"/>
    </source>
</evidence>
<feature type="domain" description="PknH-like extracellular" evidence="2">
    <location>
        <begin position="46"/>
        <end position="197"/>
    </location>
</feature>
<dbReference type="KEGG" id="mhev:MHEL_42030"/>
<dbReference type="Gene3D" id="3.40.1000.70">
    <property type="entry name" value="PknH-like extracellular domain"/>
    <property type="match status" value="1"/>
</dbReference>
<dbReference type="Proteomes" id="UP000467148">
    <property type="component" value="Chromosome"/>
</dbReference>
<feature type="chain" id="PRO_5039519292" evidence="1">
    <location>
        <begin position="17"/>
        <end position="214"/>
    </location>
</feature>
<sequence>MLMMVRAGLACCAAAAALTGCTQWVDGDPLRALSEPPYRPPGIVDVDQVLLSQAQMQAITGGGQDLTIIPTMDGKAPVDIEQLAESVPRDCRFLFAETDTFGTDVADFHKTSFQHPARRALISEGAAAYRDDATARQAFTMLSTTVHRCAAGPMGSYLVGEVTADADSLHTRPGRCGRDYRLKASVLVEVTFCTYPESVPEIVMTNIVNKIPGG</sequence>